<organism evidence="1 2">
    <name type="scientific">Mycobacterium kyorinense</name>
    <dbReference type="NCBI Taxonomy" id="487514"/>
    <lineage>
        <taxon>Bacteria</taxon>
        <taxon>Bacillati</taxon>
        <taxon>Actinomycetota</taxon>
        <taxon>Actinomycetes</taxon>
        <taxon>Mycobacteriales</taxon>
        <taxon>Mycobacteriaceae</taxon>
        <taxon>Mycobacterium</taxon>
    </lineage>
</organism>
<reference evidence="1 2" key="1">
    <citation type="submission" date="2016-01" db="EMBL/GenBank/DDBJ databases">
        <title>The new phylogeny of the genus Mycobacterium.</title>
        <authorList>
            <person name="Tarcisio F."/>
            <person name="Conor M."/>
            <person name="Antonella G."/>
            <person name="Elisabetta G."/>
            <person name="Giulia F.S."/>
            <person name="Sara T."/>
            <person name="Anna F."/>
            <person name="Clotilde B."/>
            <person name="Roberto B."/>
            <person name="Veronica D.S."/>
            <person name="Fabio R."/>
            <person name="Monica P."/>
            <person name="Olivier J."/>
            <person name="Enrico T."/>
            <person name="Nicola S."/>
        </authorList>
    </citation>
    <scope>NUCLEOTIDE SEQUENCE [LARGE SCALE GENOMIC DNA]</scope>
    <source>
        <strain evidence="1 2">DSM 45166</strain>
    </source>
</reference>
<dbReference type="AntiFam" id="ANF00165">
    <property type="entry name" value="Shadow ORF (opposite Transposase_Mut domain)"/>
</dbReference>
<evidence type="ECO:0000313" key="2">
    <source>
        <dbReference type="Proteomes" id="UP000193487"/>
    </source>
</evidence>
<name>A0A1X1XSC2_9MYCO</name>
<proteinExistence type="predicted"/>
<accession>A0A1X1XSC2</accession>
<evidence type="ECO:0000313" key="1">
    <source>
        <dbReference type="EMBL" id="ORW01671.1"/>
    </source>
</evidence>
<dbReference type="AlphaFoldDB" id="A0A1X1XSC2"/>
<sequence length="82" mass="8373">MVGAGFAEDLESEVAPRFGPFVVLFGQYGADEADQGVAVGEDADNVGATSDLFVEPFLYPALGGGSTRRGGMFIDRGAGGGR</sequence>
<keyword evidence="2" id="KW-1185">Reference proteome</keyword>
<gene>
    <name evidence="1" type="ORF">AWC14_07945</name>
</gene>
<comment type="caution">
    <text evidence="1">The sequence shown here is derived from an EMBL/GenBank/DDBJ whole genome shotgun (WGS) entry which is preliminary data.</text>
</comment>
<dbReference type="EMBL" id="LQPE01000139">
    <property type="protein sequence ID" value="ORW01671.1"/>
    <property type="molecule type" value="Genomic_DNA"/>
</dbReference>
<dbReference type="Proteomes" id="UP000193487">
    <property type="component" value="Unassembled WGS sequence"/>
</dbReference>
<protein>
    <submittedName>
        <fullName evidence="1">Uncharacterized protein</fullName>
    </submittedName>
</protein>